<dbReference type="Gene3D" id="1.20.1070.10">
    <property type="entry name" value="Rhodopsin 7-helix transmembrane proteins"/>
    <property type="match status" value="1"/>
</dbReference>
<feature type="transmembrane region" description="Helical" evidence="7">
    <location>
        <begin position="719"/>
        <end position="745"/>
    </location>
</feature>
<feature type="transmembrane region" description="Helical" evidence="7">
    <location>
        <begin position="765"/>
        <end position="790"/>
    </location>
</feature>
<dbReference type="InterPro" id="IPR053231">
    <property type="entry name" value="GPCR_LN-TM7"/>
</dbReference>
<comment type="subcellular location">
    <subcellularLocation>
        <location evidence="1">Membrane</location>
        <topology evidence="1">Multi-pass membrane protein</topology>
    </subcellularLocation>
</comment>
<name>A0A9X0CI85_9CNID</name>
<organism evidence="11 12">
    <name type="scientific">Desmophyllum pertusum</name>
    <dbReference type="NCBI Taxonomy" id="174260"/>
    <lineage>
        <taxon>Eukaryota</taxon>
        <taxon>Metazoa</taxon>
        <taxon>Cnidaria</taxon>
        <taxon>Anthozoa</taxon>
        <taxon>Hexacorallia</taxon>
        <taxon>Scleractinia</taxon>
        <taxon>Caryophylliina</taxon>
        <taxon>Caryophylliidae</taxon>
        <taxon>Desmophyllum</taxon>
    </lineage>
</organism>
<feature type="region of interest" description="Disordered" evidence="6">
    <location>
        <begin position="879"/>
        <end position="908"/>
    </location>
</feature>
<proteinExistence type="predicted"/>
<feature type="signal peptide" evidence="8">
    <location>
        <begin position="1"/>
        <end position="22"/>
    </location>
</feature>
<keyword evidence="3 7" id="KW-1133">Transmembrane helix</keyword>
<dbReference type="SUPFAM" id="SSF90188">
    <property type="entry name" value="Somatomedin B domain"/>
    <property type="match status" value="1"/>
</dbReference>
<dbReference type="GO" id="GO:0004930">
    <property type="term" value="F:G protein-coupled receptor activity"/>
    <property type="evidence" value="ECO:0007669"/>
    <property type="project" value="InterPro"/>
</dbReference>
<dbReference type="PANTHER" id="PTHR45902">
    <property type="entry name" value="LATROPHILIN RECEPTOR-LIKE PROTEIN A"/>
    <property type="match status" value="1"/>
</dbReference>
<sequence>MREIHTSLTICVLLLSSHLTYQQSHHNSSEVSVSAMSDSPLLLNATTAPPTAVPAQVAYSPTIQCPQKLSCRNKCDNETVQGDDLSGDAAHCHCDQACLKYQDCCADFTHFCEPNPVNQPIGTSHSCVRLSAKQIKGVFMITTCAADWIGKEDVRYKCLEGSKSSNRTFTSENIVEDVPVASLRRNGIHYRNVYCGLCNKELRILLPSWQLKFRCNIKAPSYYNTKQTLDFFLKYCPTRIMKPDKLFKIRTCLPMVSTCSISNKHKDGCTKGKSGLVFSETTNRNYKNYHCLRCNGNSSNNFRCGPGITENIFNPKSFEIVMEFKQGPNIQDAKKPKITSLITTCAHDKVYDPHLETCFKGSIVDPSSVAVRDTYRVKLWMYPSDDKKSPVISEEFRNAICARFALDPSQIDVISIEPEDGSTAVTFNMYAGAGKTAESNMTLNVSALLNFNESFQIVIANKTWLVLRVTQRQLSCAQSEEFAHGEFDLLPTGEALIKINGTNKTEELLPPNKFFIKRNNNSNDSLFVCRSKFTVLCPFNMLLLDSSEYKILTNDSLLHTTTGKLYTTEEYNLVDEFKKAWICTNYTNIHHDRPRKTKISAENTFLRYFTIVGFSLSICALVLTLVIHCIFSELRGPIPGKNLMSLCLAILLAQFMWLFGSGDTDKPTFCTVMAAVIHYLILVSFACTAVIAFDTRRTFSSQISKAPNSSLGQSRNLRFLTYSCLAWGVPLLFVIGCVLLDHFHVVFIGYGNDHACWLVNSNAKIVTFATPIACVLLYNVTAFSHTVWAINNARKQTRRVKSPRRQDQRAVLKIYVRLISLMGFTWFFSFSAELIHKALLYPFVVLTTIQGVYIFVAFICKSRVLKLVKERFPRSRKDALASTQHTASTECRSLPSYSPYRSARETHM</sequence>
<dbReference type="PROSITE" id="PS00524">
    <property type="entry name" value="SMB_1"/>
    <property type="match status" value="1"/>
</dbReference>
<dbReference type="Pfam" id="PF00002">
    <property type="entry name" value="7tm_2"/>
    <property type="match status" value="1"/>
</dbReference>
<dbReference type="Pfam" id="PF01033">
    <property type="entry name" value="Somatomedin_B"/>
    <property type="match status" value="1"/>
</dbReference>
<dbReference type="InterPro" id="IPR017981">
    <property type="entry name" value="GPCR_2-like_7TM"/>
</dbReference>
<dbReference type="GO" id="GO:0016020">
    <property type="term" value="C:membrane"/>
    <property type="evidence" value="ECO:0007669"/>
    <property type="project" value="UniProtKB-SubCell"/>
</dbReference>
<dbReference type="PRINTS" id="PR00249">
    <property type="entry name" value="GPCRSECRETIN"/>
</dbReference>
<dbReference type="InterPro" id="IPR000832">
    <property type="entry name" value="GPCR_2_secretin-like"/>
</dbReference>
<evidence type="ECO:0000256" key="6">
    <source>
        <dbReference type="SAM" id="MobiDB-lite"/>
    </source>
</evidence>
<gene>
    <name evidence="11" type="ORF">OS493_005748</name>
</gene>
<feature type="transmembrane region" description="Helical" evidence="7">
    <location>
        <begin position="643"/>
        <end position="660"/>
    </location>
</feature>
<evidence type="ECO:0000256" key="2">
    <source>
        <dbReference type="ARBA" id="ARBA00022692"/>
    </source>
</evidence>
<keyword evidence="5" id="KW-1015">Disulfide bond</keyword>
<evidence type="ECO:0000259" key="10">
    <source>
        <dbReference type="PROSITE" id="PS50958"/>
    </source>
</evidence>
<evidence type="ECO:0000256" key="5">
    <source>
        <dbReference type="ARBA" id="ARBA00023157"/>
    </source>
</evidence>
<evidence type="ECO:0008006" key="13">
    <source>
        <dbReference type="Google" id="ProtNLM"/>
    </source>
</evidence>
<evidence type="ECO:0000259" key="9">
    <source>
        <dbReference type="PROSITE" id="PS50261"/>
    </source>
</evidence>
<feature type="domain" description="SMB" evidence="10">
    <location>
        <begin position="67"/>
        <end position="115"/>
    </location>
</feature>
<feature type="transmembrane region" description="Helical" evidence="7">
    <location>
        <begin position="810"/>
        <end position="828"/>
    </location>
</feature>
<keyword evidence="8" id="KW-0732">Signal</keyword>
<dbReference type="GO" id="GO:0007166">
    <property type="term" value="P:cell surface receptor signaling pathway"/>
    <property type="evidence" value="ECO:0007669"/>
    <property type="project" value="InterPro"/>
</dbReference>
<dbReference type="CDD" id="cd15039">
    <property type="entry name" value="7tmB3_Methuselah-like"/>
    <property type="match status" value="1"/>
</dbReference>
<comment type="caution">
    <text evidence="11">The sequence shown here is derived from an EMBL/GenBank/DDBJ whole genome shotgun (WGS) entry which is preliminary data.</text>
</comment>
<dbReference type="Proteomes" id="UP001163046">
    <property type="component" value="Unassembled WGS sequence"/>
</dbReference>
<feature type="transmembrane region" description="Helical" evidence="7">
    <location>
        <begin position="605"/>
        <end position="631"/>
    </location>
</feature>
<dbReference type="EMBL" id="MU827779">
    <property type="protein sequence ID" value="KAJ7339354.1"/>
    <property type="molecule type" value="Genomic_DNA"/>
</dbReference>
<dbReference type="PANTHER" id="PTHR45902:SF1">
    <property type="entry name" value="LATROPHILIN RECEPTOR-LIKE PROTEIN A"/>
    <property type="match status" value="1"/>
</dbReference>
<evidence type="ECO:0000256" key="1">
    <source>
        <dbReference type="ARBA" id="ARBA00004141"/>
    </source>
</evidence>
<accession>A0A9X0CI85</accession>
<evidence type="ECO:0000313" key="12">
    <source>
        <dbReference type="Proteomes" id="UP001163046"/>
    </source>
</evidence>
<dbReference type="PROSITE" id="PS50261">
    <property type="entry name" value="G_PROTEIN_RECEP_F2_4"/>
    <property type="match status" value="1"/>
</dbReference>
<evidence type="ECO:0000256" key="3">
    <source>
        <dbReference type="ARBA" id="ARBA00022989"/>
    </source>
</evidence>
<dbReference type="AlphaFoldDB" id="A0A9X0CI85"/>
<evidence type="ECO:0000256" key="7">
    <source>
        <dbReference type="SAM" id="Phobius"/>
    </source>
</evidence>
<protein>
    <recommendedName>
        <fullName evidence="13">G-protein coupled receptor Mth2</fullName>
    </recommendedName>
</protein>
<keyword evidence="12" id="KW-1185">Reference proteome</keyword>
<dbReference type="SMART" id="SM00201">
    <property type="entry name" value="SO"/>
    <property type="match status" value="1"/>
</dbReference>
<dbReference type="Gene3D" id="4.10.410.20">
    <property type="match status" value="1"/>
</dbReference>
<evidence type="ECO:0000256" key="8">
    <source>
        <dbReference type="SAM" id="SignalP"/>
    </source>
</evidence>
<evidence type="ECO:0000256" key="4">
    <source>
        <dbReference type="ARBA" id="ARBA00023136"/>
    </source>
</evidence>
<dbReference type="InterPro" id="IPR001212">
    <property type="entry name" value="Somatomedin_B_dom"/>
</dbReference>
<dbReference type="OrthoDB" id="5959886at2759"/>
<evidence type="ECO:0000313" key="11">
    <source>
        <dbReference type="EMBL" id="KAJ7339354.1"/>
    </source>
</evidence>
<dbReference type="SUPFAM" id="SSF81321">
    <property type="entry name" value="Family A G protein-coupled receptor-like"/>
    <property type="match status" value="1"/>
</dbReference>
<feature type="chain" id="PRO_5040756053" description="G-protein coupled receptor Mth2" evidence="8">
    <location>
        <begin position="23"/>
        <end position="908"/>
    </location>
</feature>
<reference evidence="11" key="1">
    <citation type="submission" date="2023-01" db="EMBL/GenBank/DDBJ databases">
        <title>Genome assembly of the deep-sea coral Lophelia pertusa.</title>
        <authorList>
            <person name="Herrera S."/>
            <person name="Cordes E."/>
        </authorList>
    </citation>
    <scope>NUCLEOTIDE SEQUENCE</scope>
    <source>
        <strain evidence="11">USNM1676648</strain>
        <tissue evidence="11">Polyp</tissue>
    </source>
</reference>
<keyword evidence="2 7" id="KW-0812">Transmembrane</keyword>
<feature type="transmembrane region" description="Helical" evidence="7">
    <location>
        <begin position="840"/>
        <end position="860"/>
    </location>
</feature>
<feature type="domain" description="G-protein coupled receptors family 2 profile 2" evidence="9">
    <location>
        <begin position="606"/>
        <end position="862"/>
    </location>
</feature>
<feature type="transmembrane region" description="Helical" evidence="7">
    <location>
        <begin position="672"/>
        <end position="693"/>
    </location>
</feature>
<dbReference type="InterPro" id="IPR036024">
    <property type="entry name" value="Somatomedin_B-like_dom_sf"/>
</dbReference>
<feature type="compositionally biased region" description="Polar residues" evidence="6">
    <location>
        <begin position="881"/>
        <end position="891"/>
    </location>
</feature>
<keyword evidence="4 7" id="KW-0472">Membrane</keyword>
<dbReference type="PROSITE" id="PS50958">
    <property type="entry name" value="SMB_2"/>
    <property type="match status" value="1"/>
</dbReference>